<evidence type="ECO:0000259" key="1">
    <source>
        <dbReference type="SMART" id="SM00382"/>
    </source>
</evidence>
<comment type="caution">
    <text evidence="3">The sequence shown here is derived from an EMBL/GenBank/DDBJ whole genome shotgun (WGS) entry which is preliminary data.</text>
</comment>
<dbReference type="InterPro" id="IPR016032">
    <property type="entry name" value="Sig_transdc_resp-reg_C-effctor"/>
</dbReference>
<gene>
    <name evidence="3" type="ORF">GCM10023350_39730</name>
</gene>
<dbReference type="PANTHER" id="PTHR47691:SF3">
    <property type="entry name" value="HTH-TYPE TRANSCRIPTIONAL REGULATOR RV0890C-RELATED"/>
    <property type="match status" value="1"/>
</dbReference>
<dbReference type="Gene3D" id="1.25.40.10">
    <property type="entry name" value="Tetratricopeptide repeat domain"/>
    <property type="match status" value="2"/>
</dbReference>
<dbReference type="Proteomes" id="UP001499882">
    <property type="component" value="Unassembled WGS sequence"/>
</dbReference>
<reference evidence="4" key="1">
    <citation type="journal article" date="2019" name="Int. J. Syst. Evol. Microbiol.">
        <title>The Global Catalogue of Microorganisms (GCM) 10K type strain sequencing project: providing services to taxonomists for standard genome sequencing and annotation.</title>
        <authorList>
            <consortium name="The Broad Institute Genomics Platform"/>
            <consortium name="The Broad Institute Genome Sequencing Center for Infectious Disease"/>
            <person name="Wu L."/>
            <person name="Ma J."/>
        </authorList>
    </citation>
    <scope>NUCLEOTIDE SEQUENCE [LARGE SCALE GENOMIC DNA]</scope>
    <source>
        <strain evidence="4">JCM 18532</strain>
    </source>
</reference>
<dbReference type="SUPFAM" id="SSF52540">
    <property type="entry name" value="P-loop containing nucleoside triphosphate hydrolases"/>
    <property type="match status" value="1"/>
</dbReference>
<dbReference type="Pfam" id="PF25872">
    <property type="entry name" value="HTH_77"/>
    <property type="match status" value="1"/>
</dbReference>
<name>A0ABP8Z9X5_9ACTN</name>
<dbReference type="Pfam" id="PF13401">
    <property type="entry name" value="AAA_22"/>
    <property type="match status" value="1"/>
</dbReference>
<dbReference type="PANTHER" id="PTHR47691">
    <property type="entry name" value="REGULATOR-RELATED"/>
    <property type="match status" value="1"/>
</dbReference>
<protein>
    <submittedName>
        <fullName evidence="3">BTAD domain-containing putative transcriptional regulator</fullName>
    </submittedName>
</protein>
<dbReference type="SMART" id="SM01043">
    <property type="entry name" value="BTAD"/>
    <property type="match status" value="1"/>
</dbReference>
<dbReference type="Pfam" id="PF03704">
    <property type="entry name" value="BTAD"/>
    <property type="match status" value="1"/>
</dbReference>
<dbReference type="RefSeq" id="WP_345528703.1">
    <property type="nucleotide sequence ID" value="NZ_BAABKN010000026.1"/>
</dbReference>
<proteinExistence type="predicted"/>
<dbReference type="SUPFAM" id="SSF46894">
    <property type="entry name" value="C-terminal effector domain of the bipartite response regulators"/>
    <property type="match status" value="1"/>
</dbReference>
<sequence>MPSSGADDSAGTTPALTLLSDVRWYGVPVAGERTQALFASLAASPDEGVSEGRLIDEIWGDDEPANPTKALQVVVSRARTATSAEAVVRTPHGYRLGVTDTDLARVVRGHDGARSAESAGDWPAALAAAEPLLGLTVEDDDEGELGRLRHQARGLLTATRSIAGRALSALGRHAEALPLLEEGGDADATLVALLRSEAAVRGVPAALQRYERIRERLVDRLGIDPSPELQALYAELLVRDSPVREGLLYEASRLIGRDEDVVALAQTIRTSRVTSIVGPGGLGKTRLAHLMGRLAEQPVVHFVELAGVTSPDGVVVEVGDVLGVRESLAGKLTGGARRTDLLSRIIDQIGTVPALLILDNCEHLVEAVADLVQVLVTRTPALRVLTTTRAPLGIAAERVYQLPQLGLDDAVELFRERATAARPGVRLDLDEVRSLVARLDGLPLAVELAAAKVRAMSVAEIERRLENRFALLRGGSREAPERHQTLIAVIDWSWNLLDEEQRIALRRLSIFRDGFSLAGADAVVDGDALAAISSLVEQSLVTVHEGGGDLRYRLLETVREFGQMQLVDAGDDEGTRHRLRAWGIDFCRRASDELFGPRQIETMTAIRIEEGNLVDLLRRCLCAGDAAAVIPLMACLSDFWTVEGSHLKVVTLAHEVEEVVADADVTDDLVPALRSTLSAIAFNSMIFSEYGTDRALARLESLPPGDGSTRSEAQTMVLLTARFGMTDGDADALDRLCHHPQPRIRQLALQWASQFYENLGDLDEARVRAERSLSLVDDRDGPWTGALVRSQLAGLKMQVGHLDEALGFAVAAIPAMEALGATEDVAQLKAVLAMSAMADGRYAEAGRIFDEIAEDDGGGGVFGSSIIVQCGRPELDLAMGRIEEGLLGYRRAVEVLTNRPLPNVNVALDYEPWVLFPEAAALSAHIRHGQLEDGARLRADLLVKAPGALGAKMGFLDYPVVGALVFTLAEWELVTATTPVDLARAVRLLVCADAFGYNRLLPSLSWEPALALAEAALPGEVARVRAEIGDQLGPDLREHVRDLLLALR</sequence>
<dbReference type="Gene3D" id="3.40.50.300">
    <property type="entry name" value="P-loop containing nucleotide triphosphate hydrolases"/>
    <property type="match status" value="1"/>
</dbReference>
<evidence type="ECO:0000313" key="4">
    <source>
        <dbReference type="Proteomes" id="UP001499882"/>
    </source>
</evidence>
<evidence type="ECO:0000313" key="3">
    <source>
        <dbReference type="EMBL" id="GAA4750596.1"/>
    </source>
</evidence>
<dbReference type="InterPro" id="IPR005158">
    <property type="entry name" value="BTAD"/>
</dbReference>
<dbReference type="InterPro" id="IPR003593">
    <property type="entry name" value="AAA+_ATPase"/>
</dbReference>
<dbReference type="SMART" id="SM00382">
    <property type="entry name" value="AAA"/>
    <property type="match status" value="1"/>
</dbReference>
<evidence type="ECO:0000259" key="2">
    <source>
        <dbReference type="SMART" id="SM01043"/>
    </source>
</evidence>
<dbReference type="InterPro" id="IPR036388">
    <property type="entry name" value="WH-like_DNA-bd_sf"/>
</dbReference>
<dbReference type="SUPFAM" id="SSF48452">
    <property type="entry name" value="TPR-like"/>
    <property type="match status" value="2"/>
</dbReference>
<dbReference type="InterPro" id="IPR011990">
    <property type="entry name" value="TPR-like_helical_dom_sf"/>
</dbReference>
<dbReference type="InterPro" id="IPR058852">
    <property type="entry name" value="HTH_77"/>
</dbReference>
<feature type="domain" description="AAA+ ATPase" evidence="1">
    <location>
        <begin position="270"/>
        <end position="515"/>
    </location>
</feature>
<dbReference type="InterPro" id="IPR049945">
    <property type="entry name" value="AAA_22"/>
</dbReference>
<accession>A0ABP8Z9X5</accession>
<organism evidence="3 4">
    <name type="scientific">Nocardioides endophyticus</name>
    <dbReference type="NCBI Taxonomy" id="1353775"/>
    <lineage>
        <taxon>Bacteria</taxon>
        <taxon>Bacillati</taxon>
        <taxon>Actinomycetota</taxon>
        <taxon>Actinomycetes</taxon>
        <taxon>Propionibacteriales</taxon>
        <taxon>Nocardioidaceae</taxon>
        <taxon>Nocardioides</taxon>
    </lineage>
</organism>
<dbReference type="InterPro" id="IPR027417">
    <property type="entry name" value="P-loop_NTPase"/>
</dbReference>
<keyword evidence="4" id="KW-1185">Reference proteome</keyword>
<dbReference type="EMBL" id="BAABKN010000026">
    <property type="protein sequence ID" value="GAA4750596.1"/>
    <property type="molecule type" value="Genomic_DNA"/>
</dbReference>
<dbReference type="Gene3D" id="1.10.10.10">
    <property type="entry name" value="Winged helix-like DNA-binding domain superfamily/Winged helix DNA-binding domain"/>
    <property type="match status" value="1"/>
</dbReference>
<feature type="domain" description="Bacterial transcriptional activator" evidence="2">
    <location>
        <begin position="101"/>
        <end position="237"/>
    </location>
</feature>